<accession>A0A438HZC4</accession>
<dbReference type="Pfam" id="PF01554">
    <property type="entry name" value="MatE"/>
    <property type="match status" value="1"/>
</dbReference>
<dbReference type="GO" id="GO:0015297">
    <property type="term" value="F:antiporter activity"/>
    <property type="evidence" value="ECO:0007669"/>
    <property type="project" value="InterPro"/>
</dbReference>
<evidence type="ECO:0000256" key="1">
    <source>
        <dbReference type="ARBA" id="ARBA00010199"/>
    </source>
</evidence>
<dbReference type="PANTHER" id="PTHR11206">
    <property type="entry name" value="MULTIDRUG RESISTANCE PROTEIN"/>
    <property type="match status" value="1"/>
</dbReference>
<keyword evidence="2" id="KW-0472">Membrane</keyword>
<dbReference type="EMBL" id="QGNW01000160">
    <property type="protein sequence ID" value="RVW89813.1"/>
    <property type="molecule type" value="Genomic_DNA"/>
</dbReference>
<keyword evidence="2" id="KW-0812">Transmembrane</keyword>
<comment type="caution">
    <text evidence="3">The sequence shown here is derived from an EMBL/GenBank/DDBJ whole genome shotgun (WGS) entry which is preliminary data.</text>
</comment>
<dbReference type="InterPro" id="IPR002528">
    <property type="entry name" value="MATE_fam"/>
</dbReference>
<protein>
    <submittedName>
        <fullName evidence="3">Protein detoxification 25</fullName>
    </submittedName>
</protein>
<evidence type="ECO:0000256" key="2">
    <source>
        <dbReference type="SAM" id="Phobius"/>
    </source>
</evidence>
<reference evidence="3 4" key="1">
    <citation type="journal article" date="2018" name="PLoS Genet.">
        <title>Population sequencing reveals clonal diversity and ancestral inbreeding in the grapevine cultivar Chardonnay.</title>
        <authorList>
            <person name="Roach M.J."/>
            <person name="Johnson D.L."/>
            <person name="Bohlmann J."/>
            <person name="van Vuuren H.J."/>
            <person name="Jones S.J."/>
            <person name="Pretorius I.S."/>
            <person name="Schmidt S.A."/>
            <person name="Borneman A.R."/>
        </authorList>
    </citation>
    <scope>NUCLEOTIDE SEQUENCE [LARGE SCALE GENOMIC DNA]</scope>
    <source>
        <strain evidence="4">cv. Chardonnay</strain>
        <tissue evidence="3">Leaf</tissue>
    </source>
</reference>
<feature type="transmembrane region" description="Helical" evidence="2">
    <location>
        <begin position="45"/>
        <end position="66"/>
    </location>
</feature>
<name>A0A438HZC4_VITVI</name>
<feature type="transmembrane region" description="Helical" evidence="2">
    <location>
        <begin position="111"/>
        <end position="135"/>
    </location>
</feature>
<organism evidence="3 4">
    <name type="scientific">Vitis vinifera</name>
    <name type="common">Grape</name>
    <dbReference type="NCBI Taxonomy" id="29760"/>
    <lineage>
        <taxon>Eukaryota</taxon>
        <taxon>Viridiplantae</taxon>
        <taxon>Streptophyta</taxon>
        <taxon>Embryophyta</taxon>
        <taxon>Tracheophyta</taxon>
        <taxon>Spermatophyta</taxon>
        <taxon>Magnoliopsida</taxon>
        <taxon>eudicotyledons</taxon>
        <taxon>Gunneridae</taxon>
        <taxon>Pentapetalae</taxon>
        <taxon>rosids</taxon>
        <taxon>Vitales</taxon>
        <taxon>Vitaceae</taxon>
        <taxon>Viteae</taxon>
        <taxon>Vitis</taxon>
    </lineage>
</organism>
<dbReference type="Proteomes" id="UP000288805">
    <property type="component" value="Unassembled WGS sequence"/>
</dbReference>
<sequence length="320" mass="36186">MAMGRIMDNNMEERLLGSETEGPTDLKWRIWEESKKAWRITFPAMLSRITAFGMLVVTQAFIGHISQLDLSAFALTQTILVGMSSATETLCGQAFGAKQYHMMGIYLQRSWLVDVTMATIMAPLFIFATSIFKLLGQEDDIAIAVRSFSLWFLPFLYYLVFSMTLQMFLQAQLKNMIVAWVSAASFVLHVLLSWLFVIKLNLGIPGAMSALTISSWSMVIGESVYVFGGWCPKTWRGLSSAAFTDILPVIKLSVSSGFMLWRTIMIPRETVSRSSHDSSDQTRNGEQKNDVEIRQIQKVLYSLSIRFKMDDLNYLWLAAV</sequence>
<evidence type="ECO:0000313" key="4">
    <source>
        <dbReference type="Proteomes" id="UP000288805"/>
    </source>
</evidence>
<dbReference type="GO" id="GO:0042910">
    <property type="term" value="F:xenobiotic transmembrane transporter activity"/>
    <property type="evidence" value="ECO:0007669"/>
    <property type="project" value="InterPro"/>
</dbReference>
<feature type="transmembrane region" description="Helical" evidence="2">
    <location>
        <begin position="177"/>
        <end position="198"/>
    </location>
</feature>
<dbReference type="AlphaFoldDB" id="A0A438HZC4"/>
<feature type="transmembrane region" description="Helical" evidence="2">
    <location>
        <begin position="141"/>
        <end position="165"/>
    </location>
</feature>
<gene>
    <name evidence="3" type="primary">DTX25_4</name>
    <name evidence="3" type="ORF">CK203_034451</name>
</gene>
<dbReference type="GO" id="GO:0016020">
    <property type="term" value="C:membrane"/>
    <property type="evidence" value="ECO:0007669"/>
    <property type="project" value="InterPro"/>
</dbReference>
<proteinExistence type="inferred from homology"/>
<feature type="transmembrane region" description="Helical" evidence="2">
    <location>
        <begin position="72"/>
        <end position="91"/>
    </location>
</feature>
<comment type="similarity">
    <text evidence="1">Belongs to the multi antimicrobial extrusion (MATE) (TC 2.A.66.1) family.</text>
</comment>
<evidence type="ECO:0000313" key="3">
    <source>
        <dbReference type="EMBL" id="RVW89813.1"/>
    </source>
</evidence>
<keyword evidence="2" id="KW-1133">Transmembrane helix</keyword>
<feature type="transmembrane region" description="Helical" evidence="2">
    <location>
        <begin position="204"/>
        <end position="227"/>
    </location>
</feature>